<evidence type="ECO:0000256" key="8">
    <source>
        <dbReference type="RuleBase" id="RU362110"/>
    </source>
</evidence>
<dbReference type="GO" id="GO:0005985">
    <property type="term" value="P:sucrose metabolic process"/>
    <property type="evidence" value="ECO:0007669"/>
    <property type="project" value="UniProtKB-UniPathway"/>
</dbReference>
<keyword evidence="6 8" id="KW-0326">Glycosidase</keyword>
<evidence type="ECO:0000256" key="3">
    <source>
        <dbReference type="ARBA" id="ARBA00012758"/>
    </source>
</evidence>
<dbReference type="InterPro" id="IPR013320">
    <property type="entry name" value="ConA-like_dom_sf"/>
</dbReference>
<dbReference type="Proteomes" id="UP000230559">
    <property type="component" value="Unassembled WGS sequence"/>
</dbReference>
<dbReference type="GO" id="GO:0005737">
    <property type="term" value="C:cytoplasm"/>
    <property type="evidence" value="ECO:0007669"/>
    <property type="project" value="UniProtKB-SubCell"/>
</dbReference>
<gene>
    <name evidence="12" type="ORF">CS060_03505</name>
</gene>
<dbReference type="PANTHER" id="PTHR43101">
    <property type="entry name" value="BETA-FRUCTOSIDASE"/>
    <property type="match status" value="1"/>
</dbReference>
<dbReference type="UniPathway" id="UPA00238"/>
<evidence type="ECO:0000256" key="2">
    <source>
        <dbReference type="ARBA" id="ARBA00009902"/>
    </source>
</evidence>
<dbReference type="SUPFAM" id="SSF49899">
    <property type="entry name" value="Concanavalin A-like lectins/glucanases"/>
    <property type="match status" value="1"/>
</dbReference>
<evidence type="ECO:0000313" key="12">
    <source>
        <dbReference type="EMBL" id="PIC05580.1"/>
    </source>
</evidence>
<sequence length="482" mass="55922">MVEMKSLNEKKQIQLAEEEVKKYASIVESDPNRLRYHLMPPVGLMNDPNGLIYWKGTYHVFYQWMPFQTTHGAKFWGHYTSRDFVHWERQAPALAPSEWFDRNGCYSGSAVDNDGVLTLFYTGNVKDDDGTRHTYQCMAVSSDGVRFEKKGVVVHLPDGYTAHFRDPKVWKHENKWYMVIGGQSEQLDGKAVLFRSDDLMHWEHIGAIAGGEDGNFGYMWECPDVFRLSGKDVLIVCPQGLQPEGMHYQNVYQAGYFVGQLNYETGQYVHGTFTELDRGFEFYAPQTMVDEHGRRVMIAWMGVPDQDEDQHPTIAYRWVHALTLPRELVLIGDKLYQRPIEQLQLLRSDEVHHPNVFLQKEVRQFDGVKGKTVELLLKQIDGKGVFSIHIQNNVSFSYDFEQKVATLERESFARNGMKEKRQCLLSQLHTIHMFIDTSSIEIFLNDGEEVFTARFFTKEENEHISFQTNTEASFHLSKWKLC</sequence>
<evidence type="ECO:0000256" key="1">
    <source>
        <dbReference type="ARBA" id="ARBA00004914"/>
    </source>
</evidence>
<dbReference type="Pfam" id="PF00251">
    <property type="entry name" value="Glyco_hydro_32N"/>
    <property type="match status" value="1"/>
</dbReference>
<feature type="domain" description="Glycosyl hydrolase family 32 N-terminal" evidence="10">
    <location>
        <begin position="37"/>
        <end position="339"/>
    </location>
</feature>
<dbReference type="AlphaFoldDB" id="A0A2G5RS97"/>
<dbReference type="InterPro" id="IPR013148">
    <property type="entry name" value="Glyco_hydro_32_N"/>
</dbReference>
<dbReference type="InterPro" id="IPR006232">
    <property type="entry name" value="Suc6P_hydrolase"/>
</dbReference>
<evidence type="ECO:0000313" key="13">
    <source>
        <dbReference type="Proteomes" id="UP000230559"/>
    </source>
</evidence>
<evidence type="ECO:0000256" key="6">
    <source>
        <dbReference type="ARBA" id="ARBA00023295"/>
    </source>
</evidence>
<comment type="function">
    <text evidence="9">Enables the bacterium to metabolize sucrose as a sole carbon source.</text>
</comment>
<dbReference type="InterPro" id="IPR013189">
    <property type="entry name" value="Glyco_hydro_32_C"/>
</dbReference>
<evidence type="ECO:0000256" key="9">
    <source>
        <dbReference type="RuleBase" id="RU365015"/>
    </source>
</evidence>
<dbReference type="EC" id="3.2.1.26" evidence="3 8"/>
<dbReference type="EMBL" id="PEDM01000004">
    <property type="protein sequence ID" value="PIC05580.1"/>
    <property type="molecule type" value="Genomic_DNA"/>
</dbReference>
<dbReference type="Gene3D" id="2.115.10.20">
    <property type="entry name" value="Glycosyl hydrolase domain, family 43"/>
    <property type="match status" value="1"/>
</dbReference>
<dbReference type="SUPFAM" id="SSF75005">
    <property type="entry name" value="Arabinanase/levansucrase/invertase"/>
    <property type="match status" value="1"/>
</dbReference>
<protein>
    <recommendedName>
        <fullName evidence="4 8">Sucrose-6-phosphate hydrolase</fullName>
        <ecNumber evidence="3 8">3.2.1.26</ecNumber>
    </recommendedName>
    <alternativeName>
        <fullName evidence="7 9">Invertase</fullName>
    </alternativeName>
</protein>
<dbReference type="GO" id="GO:0004564">
    <property type="term" value="F:beta-fructofuranosidase activity"/>
    <property type="evidence" value="ECO:0007669"/>
    <property type="project" value="UniProtKB-EC"/>
</dbReference>
<comment type="caution">
    <text evidence="12">The sequence shown here is derived from an EMBL/GenBank/DDBJ whole genome shotgun (WGS) entry which is preliminary data.</text>
</comment>
<dbReference type="PROSITE" id="PS00609">
    <property type="entry name" value="GLYCOSYL_HYDROL_F32"/>
    <property type="match status" value="1"/>
</dbReference>
<accession>A0A2G5RS97</accession>
<keyword evidence="9" id="KW-0963">Cytoplasm</keyword>
<dbReference type="NCBIfam" id="TIGR01322">
    <property type="entry name" value="scrB_fam"/>
    <property type="match status" value="1"/>
</dbReference>
<evidence type="ECO:0000259" key="11">
    <source>
        <dbReference type="Pfam" id="PF08244"/>
    </source>
</evidence>
<dbReference type="InterPro" id="IPR018053">
    <property type="entry name" value="Glyco_hydro_32_AS"/>
</dbReference>
<dbReference type="InterPro" id="IPR023296">
    <property type="entry name" value="Glyco_hydro_beta-prop_sf"/>
</dbReference>
<dbReference type="PANTHER" id="PTHR43101:SF1">
    <property type="entry name" value="BETA-FRUCTOSIDASE"/>
    <property type="match status" value="1"/>
</dbReference>
<dbReference type="CDD" id="cd18623">
    <property type="entry name" value="GH32_ScrB-like"/>
    <property type="match status" value="1"/>
</dbReference>
<dbReference type="InterPro" id="IPR001362">
    <property type="entry name" value="Glyco_hydro_32"/>
</dbReference>
<organism evidence="12 13">
    <name type="scientific">Anoxybacillus flavithermus</name>
    <dbReference type="NCBI Taxonomy" id="33934"/>
    <lineage>
        <taxon>Bacteria</taxon>
        <taxon>Bacillati</taxon>
        <taxon>Bacillota</taxon>
        <taxon>Bacilli</taxon>
        <taxon>Bacillales</taxon>
        <taxon>Anoxybacillaceae</taxon>
        <taxon>Anoxybacillus</taxon>
    </lineage>
</organism>
<comment type="catalytic activity">
    <reaction evidence="8">
        <text>Hydrolysis of terminal non-reducing beta-D-fructofuranoside residues in beta-D-fructofuranosides.</text>
        <dbReference type="EC" id="3.2.1.26"/>
    </reaction>
</comment>
<evidence type="ECO:0000259" key="10">
    <source>
        <dbReference type="Pfam" id="PF00251"/>
    </source>
</evidence>
<evidence type="ECO:0000256" key="7">
    <source>
        <dbReference type="ARBA" id="ARBA00033367"/>
    </source>
</evidence>
<dbReference type="Gene3D" id="2.60.120.560">
    <property type="entry name" value="Exo-inulinase, domain 1"/>
    <property type="match status" value="1"/>
</dbReference>
<reference evidence="12 13" key="1">
    <citation type="submission" date="2017-10" db="EMBL/GenBank/DDBJ databases">
        <title>Draft genome sequence of Anoxybacillus flavithermus KU2-6-11 from caldera Uzon (Russia:Kamchtka).</title>
        <authorList>
            <person name="Korzhuk A.V."/>
            <person name="Rozanov A.S."/>
            <person name="Bryanskaya A.V."/>
            <person name="Peltek S.E."/>
        </authorList>
    </citation>
    <scope>NUCLEOTIDE SEQUENCE [LARGE SCALE GENOMIC DNA]</scope>
    <source>
        <strain evidence="12 13">KU2-6_11</strain>
    </source>
</reference>
<dbReference type="SMART" id="SM00640">
    <property type="entry name" value="Glyco_32"/>
    <property type="match status" value="1"/>
</dbReference>
<evidence type="ECO:0000256" key="4">
    <source>
        <dbReference type="ARBA" id="ARBA00019623"/>
    </source>
</evidence>
<evidence type="ECO:0000256" key="5">
    <source>
        <dbReference type="ARBA" id="ARBA00022801"/>
    </source>
</evidence>
<name>A0A2G5RS97_9BACL</name>
<keyword evidence="9" id="KW-0119">Carbohydrate metabolism</keyword>
<proteinExistence type="inferred from homology"/>
<dbReference type="InterPro" id="IPR051214">
    <property type="entry name" value="GH32_Enzymes"/>
</dbReference>
<comment type="pathway">
    <text evidence="1 9">Glycan biosynthesis; sucrose metabolism.</text>
</comment>
<keyword evidence="5 8" id="KW-0378">Hydrolase</keyword>
<comment type="subcellular location">
    <subcellularLocation>
        <location evidence="9">Cytoplasm</location>
    </subcellularLocation>
</comment>
<feature type="domain" description="Glycosyl hydrolase family 32 C-terminal" evidence="11">
    <location>
        <begin position="346"/>
        <end position="474"/>
    </location>
</feature>
<dbReference type="Pfam" id="PF08244">
    <property type="entry name" value="Glyco_hydro_32C"/>
    <property type="match status" value="1"/>
</dbReference>
<comment type="similarity">
    <text evidence="2 8">Belongs to the glycosyl hydrolase 32 family.</text>
</comment>